<comment type="caution">
    <text evidence="2">The sequence shown here is derived from an EMBL/GenBank/DDBJ whole genome shotgun (WGS) entry which is preliminary data.</text>
</comment>
<keyword evidence="2" id="KW-0255">Endonuclease</keyword>
<evidence type="ECO:0000313" key="3">
    <source>
        <dbReference type="Proteomes" id="UP000186549"/>
    </source>
</evidence>
<dbReference type="Proteomes" id="UP000186549">
    <property type="component" value="Unassembled WGS sequence"/>
</dbReference>
<proteinExistence type="predicted"/>
<dbReference type="GO" id="GO:0008270">
    <property type="term" value="F:zinc ion binding"/>
    <property type="evidence" value="ECO:0007669"/>
    <property type="project" value="InterPro"/>
</dbReference>
<name>A0A1Q6I3I0_BACUN</name>
<evidence type="ECO:0000313" key="2">
    <source>
        <dbReference type="EMBL" id="OKZ33408.1"/>
    </source>
</evidence>
<accession>A0A1Q6I3I0</accession>
<dbReference type="GO" id="GO:0004519">
    <property type="term" value="F:endonuclease activity"/>
    <property type="evidence" value="ECO:0007669"/>
    <property type="project" value="UniProtKB-KW"/>
</dbReference>
<sequence length="91" mass="10800">MSRLQHKKGRKSNYVKRLVNNPDWEEAKRKVRIRDGHKCQMCGKDFNLEIHHKTYRVNGKSIVGHELEHLDCLVTLCGDCHLKVHKYHIKL</sequence>
<keyword evidence="2" id="KW-0540">Nuclease</keyword>
<reference evidence="2 3" key="1">
    <citation type="journal article" date="2016" name="Nat. Biotechnol.">
        <title>Measurement of bacterial replication rates in microbial communities.</title>
        <authorList>
            <person name="Brown C.T."/>
            <person name="Olm M.R."/>
            <person name="Thomas B.C."/>
            <person name="Banfield J.F."/>
        </authorList>
    </citation>
    <scope>NUCLEOTIDE SEQUENCE [LARGE SCALE GENOMIC DNA]</scope>
    <source>
        <strain evidence="2">45_41</strain>
    </source>
</reference>
<keyword evidence="2" id="KW-0378">Hydrolase</keyword>
<dbReference type="InterPro" id="IPR002711">
    <property type="entry name" value="HNH"/>
</dbReference>
<dbReference type="AlphaFoldDB" id="A0A1Q6I3I0"/>
<dbReference type="EMBL" id="MNQU01000210">
    <property type="protein sequence ID" value="OKZ33408.1"/>
    <property type="molecule type" value="Genomic_DNA"/>
</dbReference>
<organism evidence="2 3">
    <name type="scientific">Bacteroides uniformis</name>
    <dbReference type="NCBI Taxonomy" id="820"/>
    <lineage>
        <taxon>Bacteria</taxon>
        <taxon>Pseudomonadati</taxon>
        <taxon>Bacteroidota</taxon>
        <taxon>Bacteroidia</taxon>
        <taxon>Bacteroidales</taxon>
        <taxon>Bacteroidaceae</taxon>
        <taxon>Bacteroides</taxon>
    </lineage>
</organism>
<evidence type="ECO:0000259" key="1">
    <source>
        <dbReference type="Pfam" id="PF01844"/>
    </source>
</evidence>
<protein>
    <submittedName>
        <fullName evidence="2">HNH endonuclease</fullName>
    </submittedName>
</protein>
<dbReference type="Gene3D" id="1.10.30.50">
    <property type="match status" value="1"/>
</dbReference>
<dbReference type="GO" id="GO:0003676">
    <property type="term" value="F:nucleic acid binding"/>
    <property type="evidence" value="ECO:0007669"/>
    <property type="project" value="InterPro"/>
</dbReference>
<feature type="domain" description="HNH" evidence="1">
    <location>
        <begin position="39"/>
        <end position="86"/>
    </location>
</feature>
<gene>
    <name evidence="2" type="ORF">BHV79_08945</name>
</gene>
<dbReference type="Pfam" id="PF01844">
    <property type="entry name" value="HNH"/>
    <property type="match status" value="1"/>
</dbReference>